<evidence type="ECO:0000256" key="1">
    <source>
        <dbReference type="ARBA" id="ARBA00004236"/>
    </source>
</evidence>
<name>A0A7J5ABN4_9FLAO</name>
<sequence length="243" mass="28300">MIYFKNYFLTGLLLISFSEVAQKITTLKPTRFINVAIPEPSDICYNSKTNTFYIVSDTGILFETDSNAKIIRKIVQKDTDFEAVYSDDNKVYAVDETNRNIYIYDSTTFKEDKVINLPYNGGKNKGYEAFTYNTDNQKFILLTEKDPIILFELDLDFKITKQTILNSIAKDISSAKYYHDFLWLLSDESMMLMKLNPNTYEVIQKWTLPVINPEGFAFDSNGNLIVTCDDMQRMYYFNNPEKK</sequence>
<accession>A0A7J5ABN4</accession>
<dbReference type="SUPFAM" id="SSF75011">
    <property type="entry name" value="3-carboxy-cis,cis-mucoante lactonizing enzyme"/>
    <property type="match status" value="1"/>
</dbReference>
<dbReference type="InterPro" id="IPR009722">
    <property type="entry name" value="YjiK/CarP"/>
</dbReference>
<dbReference type="Proteomes" id="UP000490922">
    <property type="component" value="Unassembled WGS sequence"/>
</dbReference>
<dbReference type="AlphaFoldDB" id="A0A7J5ABN4"/>
<keyword evidence="2" id="KW-1003">Cell membrane</keyword>
<comment type="caution">
    <text evidence="4">The sequence shown here is derived from an EMBL/GenBank/DDBJ whole genome shotgun (WGS) entry which is preliminary data.</text>
</comment>
<protein>
    <submittedName>
        <fullName evidence="4">Uncharacterized protein</fullName>
    </submittedName>
</protein>
<keyword evidence="3" id="KW-0472">Membrane</keyword>
<dbReference type="GO" id="GO:0005886">
    <property type="term" value="C:plasma membrane"/>
    <property type="evidence" value="ECO:0007669"/>
    <property type="project" value="UniProtKB-SubCell"/>
</dbReference>
<reference evidence="4 5" key="1">
    <citation type="submission" date="2019-09" db="EMBL/GenBank/DDBJ databases">
        <title>Flavobacterium sp. nov., isolated from glacier ice.</title>
        <authorList>
            <person name="Liu Q."/>
        </authorList>
    </citation>
    <scope>NUCLEOTIDE SEQUENCE [LARGE SCALE GENOMIC DNA]</scope>
    <source>
        <strain evidence="4 5">NBRC 112527</strain>
    </source>
</reference>
<evidence type="ECO:0000256" key="3">
    <source>
        <dbReference type="ARBA" id="ARBA00023136"/>
    </source>
</evidence>
<keyword evidence="5" id="KW-1185">Reference proteome</keyword>
<dbReference type="EMBL" id="WAEM01000006">
    <property type="protein sequence ID" value="KAB1154940.1"/>
    <property type="molecule type" value="Genomic_DNA"/>
</dbReference>
<evidence type="ECO:0000313" key="4">
    <source>
        <dbReference type="EMBL" id="KAB1154940.1"/>
    </source>
</evidence>
<organism evidence="4 5">
    <name type="scientific">Flavobacterium luteum</name>
    <dbReference type="NCBI Taxonomy" id="2026654"/>
    <lineage>
        <taxon>Bacteria</taxon>
        <taxon>Pseudomonadati</taxon>
        <taxon>Bacteroidota</taxon>
        <taxon>Flavobacteriia</taxon>
        <taxon>Flavobacteriales</taxon>
        <taxon>Flavobacteriaceae</taxon>
        <taxon>Flavobacterium</taxon>
    </lineage>
</organism>
<dbReference type="RefSeq" id="WP_151107860.1">
    <property type="nucleotide sequence ID" value="NZ_WAEM01000006.1"/>
</dbReference>
<comment type="subcellular location">
    <subcellularLocation>
        <location evidence="1">Cell membrane</location>
    </subcellularLocation>
</comment>
<dbReference type="InterPro" id="IPR015943">
    <property type="entry name" value="WD40/YVTN_repeat-like_dom_sf"/>
</dbReference>
<evidence type="ECO:0000313" key="5">
    <source>
        <dbReference type="Proteomes" id="UP000490922"/>
    </source>
</evidence>
<dbReference type="OrthoDB" id="1436985at2"/>
<proteinExistence type="predicted"/>
<dbReference type="Gene3D" id="2.130.10.10">
    <property type="entry name" value="YVTN repeat-like/Quinoprotein amine dehydrogenase"/>
    <property type="match status" value="1"/>
</dbReference>
<evidence type="ECO:0000256" key="2">
    <source>
        <dbReference type="ARBA" id="ARBA00022475"/>
    </source>
</evidence>
<dbReference type="Pfam" id="PF06977">
    <property type="entry name" value="SdiA-regulated"/>
    <property type="match status" value="1"/>
</dbReference>
<gene>
    <name evidence="4" type="ORF">F6464_10975</name>
</gene>